<evidence type="ECO:0000256" key="1">
    <source>
        <dbReference type="SAM" id="Phobius"/>
    </source>
</evidence>
<dbReference type="PROSITE" id="PS51257">
    <property type="entry name" value="PROKAR_LIPOPROTEIN"/>
    <property type="match status" value="1"/>
</dbReference>
<keyword evidence="1" id="KW-0472">Membrane</keyword>
<gene>
    <name evidence="2" type="ORF">ACFOD9_11310</name>
</gene>
<proteinExistence type="predicted"/>
<sequence>MVRYILAAGALVVLAGCAHQLADLAAYDPPGFLSGIWHGMIAPFALIAHLFDSTVRIYAFPNSGGWYDLGFIIGIGGISGAGVRA</sequence>
<keyword evidence="1" id="KW-1133">Transmembrane helix</keyword>
<protein>
    <submittedName>
        <fullName evidence="2">Uncharacterized protein</fullName>
    </submittedName>
</protein>
<keyword evidence="3" id="KW-1185">Reference proteome</keyword>
<dbReference type="EMBL" id="JBHRTQ010000009">
    <property type="protein sequence ID" value="MFC3174839.1"/>
    <property type="molecule type" value="Genomic_DNA"/>
</dbReference>
<dbReference type="Proteomes" id="UP001595604">
    <property type="component" value="Unassembled WGS sequence"/>
</dbReference>
<keyword evidence="1" id="KW-0812">Transmembrane</keyword>
<evidence type="ECO:0000313" key="2">
    <source>
        <dbReference type="EMBL" id="MFC3174839.1"/>
    </source>
</evidence>
<accession>A0ABV7ITD7</accession>
<feature type="transmembrane region" description="Helical" evidence="1">
    <location>
        <begin position="32"/>
        <end position="51"/>
    </location>
</feature>
<reference evidence="3" key="1">
    <citation type="journal article" date="2019" name="Int. J. Syst. Evol. Microbiol.">
        <title>The Global Catalogue of Microorganisms (GCM) 10K type strain sequencing project: providing services to taxonomists for standard genome sequencing and annotation.</title>
        <authorList>
            <consortium name="The Broad Institute Genomics Platform"/>
            <consortium name="The Broad Institute Genome Sequencing Center for Infectious Disease"/>
            <person name="Wu L."/>
            <person name="Ma J."/>
        </authorList>
    </citation>
    <scope>NUCLEOTIDE SEQUENCE [LARGE SCALE GENOMIC DNA]</scope>
    <source>
        <strain evidence="3">KCTC 42984</strain>
    </source>
</reference>
<name>A0ABV7ITD7_9SPHN</name>
<dbReference type="RefSeq" id="WP_379510219.1">
    <property type="nucleotide sequence ID" value="NZ_JBHRTQ010000009.1"/>
</dbReference>
<organism evidence="2 3">
    <name type="scientific">Novosphingobium bradum</name>
    <dbReference type="NCBI Taxonomy" id="1737444"/>
    <lineage>
        <taxon>Bacteria</taxon>
        <taxon>Pseudomonadati</taxon>
        <taxon>Pseudomonadota</taxon>
        <taxon>Alphaproteobacteria</taxon>
        <taxon>Sphingomonadales</taxon>
        <taxon>Sphingomonadaceae</taxon>
        <taxon>Novosphingobium</taxon>
    </lineage>
</organism>
<evidence type="ECO:0000313" key="3">
    <source>
        <dbReference type="Proteomes" id="UP001595604"/>
    </source>
</evidence>
<comment type="caution">
    <text evidence="2">The sequence shown here is derived from an EMBL/GenBank/DDBJ whole genome shotgun (WGS) entry which is preliminary data.</text>
</comment>